<dbReference type="InterPro" id="IPR036943">
    <property type="entry name" value="FN_type2_sf"/>
</dbReference>
<dbReference type="Proteomes" id="UP001652624">
    <property type="component" value="Chromosome 2"/>
</dbReference>
<reference evidence="10" key="1">
    <citation type="submission" date="2025-05" db="UniProtKB">
        <authorList>
            <consortium name="RefSeq"/>
        </authorList>
    </citation>
    <scope>NUCLEOTIDE SEQUENCE [LARGE SCALE GENOMIC DNA]</scope>
</reference>
<dbReference type="PANTHER" id="PTHR22918:SF4">
    <property type="entry name" value="BINDER OF SPERM PROTEIN HOMOLOG 1"/>
    <property type="match status" value="1"/>
</dbReference>
<dbReference type="GO" id="GO:0008201">
    <property type="term" value="F:heparin binding"/>
    <property type="evidence" value="ECO:0007669"/>
    <property type="project" value="TreeGrafter"/>
</dbReference>
<protein>
    <submittedName>
        <fullName evidence="11">Binder of sperm protein homolog 1</fullName>
    </submittedName>
</protein>
<dbReference type="PANTHER" id="PTHR22918">
    <property type="entry name" value="SEMINAL PLASMA PROTEIN"/>
    <property type="match status" value="1"/>
</dbReference>
<evidence type="ECO:0000256" key="2">
    <source>
        <dbReference type="ARBA" id="ARBA00010011"/>
    </source>
</evidence>
<feature type="domain" description="Fibronectin type-II" evidence="9">
    <location>
        <begin position="78"/>
        <end position="126"/>
    </location>
</feature>
<dbReference type="AlphaFoldDB" id="A0A1S3WVP4"/>
<evidence type="ECO:0000313" key="10">
    <source>
        <dbReference type="Proteomes" id="UP001652624"/>
    </source>
</evidence>
<dbReference type="OrthoDB" id="5987067at2759"/>
<gene>
    <name evidence="11" type="primary">BSPH1</name>
</gene>
<comment type="caution">
    <text evidence="7">Lacks conserved residue(s) required for the propagation of feature annotation.</text>
</comment>
<comment type="subcellular location">
    <subcellularLocation>
        <location evidence="1">Secreted</location>
    </subcellularLocation>
</comment>
<evidence type="ECO:0000256" key="5">
    <source>
        <dbReference type="ARBA" id="ARBA00023157"/>
    </source>
</evidence>
<dbReference type="FunCoup" id="A0A1S3WVP4">
    <property type="interactions" value="12"/>
</dbReference>
<dbReference type="InterPro" id="IPR051666">
    <property type="entry name" value="SP_Capacitation_Regulator"/>
</dbReference>
<dbReference type="Pfam" id="PF00040">
    <property type="entry name" value="fn2"/>
    <property type="match status" value="2"/>
</dbReference>
<dbReference type="GO" id="GO:1902492">
    <property type="term" value="P:positive regulation of sperm capacitation"/>
    <property type="evidence" value="ECO:0007669"/>
    <property type="project" value="UniProtKB-ARBA"/>
</dbReference>
<dbReference type="GO" id="GO:0048240">
    <property type="term" value="P:sperm capacitation"/>
    <property type="evidence" value="ECO:0007669"/>
    <property type="project" value="TreeGrafter"/>
</dbReference>
<evidence type="ECO:0000256" key="6">
    <source>
        <dbReference type="ARBA" id="ARBA00023279"/>
    </source>
</evidence>
<keyword evidence="10" id="KW-1185">Reference proteome</keyword>
<proteinExistence type="inferred from homology"/>
<evidence type="ECO:0000256" key="8">
    <source>
        <dbReference type="SAM" id="SignalP"/>
    </source>
</evidence>
<evidence type="ECO:0000256" key="1">
    <source>
        <dbReference type="ARBA" id="ARBA00004613"/>
    </source>
</evidence>
<evidence type="ECO:0000256" key="3">
    <source>
        <dbReference type="ARBA" id="ARBA00022525"/>
    </source>
</evidence>
<keyword evidence="6" id="KW-0278">Fertilization</keyword>
<name>A0A1S3WVP4_ERIEU</name>
<accession>A0A1S3WVP4</accession>
<keyword evidence="5 7" id="KW-1015">Disulfide bond</keyword>
<evidence type="ECO:0000256" key="4">
    <source>
        <dbReference type="ARBA" id="ARBA00022737"/>
    </source>
</evidence>
<organism evidence="10 11">
    <name type="scientific">Erinaceus europaeus</name>
    <name type="common">Western European hedgehog</name>
    <dbReference type="NCBI Taxonomy" id="9365"/>
    <lineage>
        <taxon>Eukaryota</taxon>
        <taxon>Metazoa</taxon>
        <taxon>Chordata</taxon>
        <taxon>Craniata</taxon>
        <taxon>Vertebrata</taxon>
        <taxon>Euteleostomi</taxon>
        <taxon>Mammalia</taxon>
        <taxon>Eutheria</taxon>
        <taxon>Laurasiatheria</taxon>
        <taxon>Eulipotyphla</taxon>
        <taxon>Erinaceidae</taxon>
        <taxon>Erinaceinae</taxon>
        <taxon>Erinaceus</taxon>
    </lineage>
</organism>
<feature type="disulfide bond" evidence="7">
    <location>
        <begin position="97"/>
        <end position="124"/>
    </location>
</feature>
<dbReference type="FunFam" id="2.10.10.10:FF:000005">
    <property type="entry name" value="Epididymal sperm binding protein 1"/>
    <property type="match status" value="1"/>
</dbReference>
<dbReference type="GO" id="GO:0007338">
    <property type="term" value="P:single fertilization"/>
    <property type="evidence" value="ECO:0007669"/>
    <property type="project" value="UniProtKB-KW"/>
</dbReference>
<keyword evidence="3" id="KW-0964">Secreted</keyword>
<reference evidence="11" key="2">
    <citation type="submission" date="2025-08" db="UniProtKB">
        <authorList>
            <consortium name="RefSeq"/>
        </authorList>
    </citation>
    <scope>IDENTIFICATION</scope>
</reference>
<feature type="chain" id="PRO_5010335683" evidence="8">
    <location>
        <begin position="24"/>
        <end position="147"/>
    </location>
</feature>
<dbReference type="Gene3D" id="2.10.10.10">
    <property type="entry name" value="Fibronectin, type II, collagen-binding"/>
    <property type="match status" value="2"/>
</dbReference>
<evidence type="ECO:0000259" key="9">
    <source>
        <dbReference type="PROSITE" id="PS51092"/>
    </source>
</evidence>
<dbReference type="InterPro" id="IPR000562">
    <property type="entry name" value="FN_type2_dom"/>
</dbReference>
<dbReference type="GeneID" id="103127438"/>
<dbReference type="PROSITE" id="PS51092">
    <property type="entry name" value="FN2_2"/>
    <property type="match status" value="2"/>
</dbReference>
<dbReference type="CTD" id="100131137"/>
<feature type="signal peptide" evidence="8">
    <location>
        <begin position="1"/>
        <end position="23"/>
    </location>
</feature>
<keyword evidence="4" id="KW-0677">Repeat</keyword>
<dbReference type="GO" id="GO:0033700">
    <property type="term" value="P:phospholipid efflux"/>
    <property type="evidence" value="ECO:0007669"/>
    <property type="project" value="UniProtKB-ARBA"/>
</dbReference>
<keyword evidence="8" id="KW-0732">Signal</keyword>
<sequence length="147" mass="17047">MVMVMALRLAWVCGLLCAGLLRAQETINYLPEIKDGKCIFPFQYRNGFFYDCLQFGTKHPWCSLNSTYQGYWKYCSEDDFAKCVFPFWFRHMIYWECTPDGDPEGRMWCSLTRNYNRDKVWKYCEGGETDQMRGGEGGVGGGGSRGE</sequence>
<dbReference type="GO" id="GO:0009986">
    <property type="term" value="C:cell surface"/>
    <property type="evidence" value="ECO:0007669"/>
    <property type="project" value="TreeGrafter"/>
</dbReference>
<dbReference type="FunFam" id="2.10.10.10:FF:000003">
    <property type="entry name" value="binder of sperm protein homolog 1"/>
    <property type="match status" value="1"/>
</dbReference>
<feature type="domain" description="Fibronectin type-II" evidence="9">
    <location>
        <begin position="33"/>
        <end position="77"/>
    </location>
</feature>
<dbReference type="RefSeq" id="XP_016050390.1">
    <property type="nucleotide sequence ID" value="XM_016194904.2"/>
</dbReference>
<evidence type="ECO:0000256" key="7">
    <source>
        <dbReference type="PROSITE-ProRule" id="PRU00479"/>
    </source>
</evidence>
<dbReference type="InParanoid" id="A0A1S3WVP4"/>
<dbReference type="SMART" id="SM00059">
    <property type="entry name" value="FN2"/>
    <property type="match status" value="2"/>
</dbReference>
<dbReference type="SUPFAM" id="SSF57440">
    <property type="entry name" value="Kringle-like"/>
    <property type="match status" value="2"/>
</dbReference>
<dbReference type="PRINTS" id="PR00013">
    <property type="entry name" value="FNTYPEII"/>
</dbReference>
<dbReference type="CDD" id="cd00062">
    <property type="entry name" value="FN2"/>
    <property type="match status" value="1"/>
</dbReference>
<evidence type="ECO:0000313" key="11">
    <source>
        <dbReference type="RefSeq" id="XP_016050390.1"/>
    </source>
</evidence>
<dbReference type="InterPro" id="IPR013806">
    <property type="entry name" value="Kringle-like"/>
</dbReference>
<dbReference type="PROSITE" id="PS00023">
    <property type="entry name" value="FN2_1"/>
    <property type="match status" value="1"/>
</dbReference>
<dbReference type="GO" id="GO:0005615">
    <property type="term" value="C:extracellular space"/>
    <property type="evidence" value="ECO:0007669"/>
    <property type="project" value="UniProtKB-ARBA"/>
</dbReference>
<comment type="similarity">
    <text evidence="2">Belongs to the seminal plasma protein family.</text>
</comment>
<feature type="disulfide bond" evidence="7">
    <location>
        <begin position="83"/>
        <end position="109"/>
    </location>
</feature>